<evidence type="ECO:0000313" key="6">
    <source>
        <dbReference type="EMBL" id="GGX17769.1"/>
    </source>
</evidence>
<dbReference type="NCBIfam" id="TIGR03652">
    <property type="entry name" value="FeS_repair_RIC"/>
    <property type="match status" value="1"/>
</dbReference>
<keyword evidence="7" id="KW-1185">Reference proteome</keyword>
<evidence type="ECO:0000259" key="5">
    <source>
        <dbReference type="Pfam" id="PF01814"/>
    </source>
</evidence>
<feature type="domain" description="Hemerythrin-like" evidence="5">
    <location>
        <begin position="80"/>
        <end position="231"/>
    </location>
</feature>
<proteinExistence type="predicted"/>
<dbReference type="Proteomes" id="UP000601108">
    <property type="component" value="Unassembled WGS sequence"/>
</dbReference>
<organism evidence="6 7">
    <name type="scientific">Aquimarina muelleri</name>
    <dbReference type="NCBI Taxonomy" id="279356"/>
    <lineage>
        <taxon>Bacteria</taxon>
        <taxon>Pseudomonadati</taxon>
        <taxon>Bacteroidota</taxon>
        <taxon>Flavobacteriia</taxon>
        <taxon>Flavobacteriales</taxon>
        <taxon>Flavobacteriaceae</taxon>
        <taxon>Aquimarina</taxon>
    </lineage>
</organism>
<dbReference type="Pfam" id="PF04405">
    <property type="entry name" value="ScdA_N"/>
    <property type="match status" value="1"/>
</dbReference>
<dbReference type="SUPFAM" id="SSF140683">
    <property type="entry name" value="SP0561-like"/>
    <property type="match status" value="1"/>
</dbReference>
<comment type="subcellular location">
    <subcellularLocation>
        <location evidence="1">Cytoplasm</location>
    </subcellularLocation>
</comment>
<dbReference type="Gene3D" id="1.20.120.520">
    <property type="entry name" value="nmb1532 protein domain like"/>
    <property type="match status" value="1"/>
</dbReference>
<protein>
    <submittedName>
        <fullName evidence="6">Iron-sulfur cluster repair di-iron protein</fullName>
    </submittedName>
</protein>
<accession>A0A918JUP7</accession>
<dbReference type="InterPro" id="IPR019903">
    <property type="entry name" value="RIC_family"/>
</dbReference>
<name>A0A918JUP7_9FLAO</name>
<keyword evidence="3" id="KW-0479">Metal-binding</keyword>
<dbReference type="AlphaFoldDB" id="A0A918JUP7"/>
<evidence type="ECO:0000256" key="1">
    <source>
        <dbReference type="ARBA" id="ARBA00004496"/>
    </source>
</evidence>
<gene>
    <name evidence="6" type="primary">scdA</name>
    <name evidence="6" type="ORF">GCM10007384_18960</name>
</gene>
<keyword evidence="2" id="KW-0963">Cytoplasm</keyword>
<evidence type="ECO:0000256" key="4">
    <source>
        <dbReference type="ARBA" id="ARBA00023004"/>
    </source>
</evidence>
<evidence type="ECO:0000256" key="3">
    <source>
        <dbReference type="ARBA" id="ARBA00022723"/>
    </source>
</evidence>
<dbReference type="GO" id="GO:0005737">
    <property type="term" value="C:cytoplasm"/>
    <property type="evidence" value="ECO:0007669"/>
    <property type="project" value="UniProtKB-SubCell"/>
</dbReference>
<comment type="caution">
    <text evidence="6">The sequence shown here is derived from an EMBL/GenBank/DDBJ whole genome shotgun (WGS) entry which is preliminary data.</text>
</comment>
<dbReference type="PANTHER" id="PTHR36438">
    <property type="entry name" value="IRON-SULFUR CLUSTER REPAIR PROTEIN YTFE"/>
    <property type="match status" value="1"/>
</dbReference>
<reference evidence="6 7" key="1">
    <citation type="journal article" date="2014" name="Int. J. Syst. Evol. Microbiol.">
        <title>Complete genome sequence of Corynebacterium casei LMG S-19264T (=DSM 44701T), isolated from a smear-ripened cheese.</title>
        <authorList>
            <consortium name="US DOE Joint Genome Institute (JGI-PGF)"/>
            <person name="Walter F."/>
            <person name="Albersmeier A."/>
            <person name="Kalinowski J."/>
            <person name="Ruckert C."/>
        </authorList>
    </citation>
    <scope>NUCLEOTIDE SEQUENCE [LARGE SCALE GENOMIC DNA]</scope>
    <source>
        <strain evidence="6 7">KCTC 12285</strain>
    </source>
</reference>
<dbReference type="GO" id="GO:0046872">
    <property type="term" value="F:metal ion binding"/>
    <property type="evidence" value="ECO:0007669"/>
    <property type="project" value="UniProtKB-KW"/>
</dbReference>
<evidence type="ECO:0000313" key="7">
    <source>
        <dbReference type="Proteomes" id="UP000601108"/>
    </source>
</evidence>
<dbReference type="RefSeq" id="WP_027414316.1">
    <property type="nucleotide sequence ID" value="NZ_BMWS01000011.1"/>
</dbReference>
<keyword evidence="4" id="KW-0408">Iron</keyword>
<dbReference type="Gene3D" id="1.10.3910.10">
    <property type="entry name" value="SP0561-like"/>
    <property type="match status" value="1"/>
</dbReference>
<evidence type="ECO:0000256" key="2">
    <source>
        <dbReference type="ARBA" id="ARBA00022490"/>
    </source>
</evidence>
<dbReference type="PANTHER" id="PTHR36438:SF1">
    <property type="entry name" value="IRON-SULFUR CLUSTER REPAIR PROTEIN YTFE"/>
    <property type="match status" value="1"/>
</dbReference>
<dbReference type="Pfam" id="PF01814">
    <property type="entry name" value="Hemerythrin"/>
    <property type="match status" value="1"/>
</dbReference>
<dbReference type="InterPro" id="IPR038062">
    <property type="entry name" value="ScdA-like_N_sf"/>
</dbReference>
<dbReference type="InterPro" id="IPR012312">
    <property type="entry name" value="Hemerythrin-like"/>
</dbReference>
<sequence length="240" mass="27676">MTITEHKTVAEIVTENIKTAHIFKKHGIDFCCGGGISIKRVCVDKNIDFNILEKELSEVDQLLNNAYDYNSWDLNFLIDHIVNIHHTYVEENIPLLLQYSNKVAKVHGAHYKEVVTINTLFFEVAQELSTHMKKEEHILFPYIKELINAEKENTTPPLSHFGTIKNPIKMMEYEHESAGDILKEIAKLSNNYTPPEGACNTFKALYSKLNEFEQDLHQHIHLENNILHPKAVKLEQKINS</sequence>
<dbReference type="EMBL" id="BMWS01000011">
    <property type="protein sequence ID" value="GGX17769.1"/>
    <property type="molecule type" value="Genomic_DNA"/>
</dbReference>